<sequence length="188" mass="20755">MKRSNIWSVLGLWLGLAAMPVLAAVCTVGERFQTEWRGRLYDTQVLQVSADGNRCFITYIGWGSEWNEWVGEARIHKSGPPVLPQESGVVRESGTARESGVARESGTARESGVARESGMARESGTARRESGAASAGPIRVGDPVMVLWNKTWYPASVLAVGKGKYQIHYDGYADSWDEWVGPNRIRRR</sequence>
<name>A0ABT7E3E7_9NEIS</name>
<evidence type="ECO:0000256" key="2">
    <source>
        <dbReference type="SAM" id="SignalP"/>
    </source>
</evidence>
<dbReference type="InterPro" id="IPR008676">
    <property type="entry name" value="MRG"/>
</dbReference>
<protein>
    <submittedName>
        <fullName evidence="4">Tudor-knot domain-containing protein</fullName>
    </submittedName>
</protein>
<dbReference type="Proteomes" id="UP001172778">
    <property type="component" value="Unassembled WGS sequence"/>
</dbReference>
<gene>
    <name evidence="4" type="ORF">PZA18_22640</name>
</gene>
<organism evidence="4 5">
    <name type="scientific">Parachitinimonas caeni</name>
    <dbReference type="NCBI Taxonomy" id="3031301"/>
    <lineage>
        <taxon>Bacteria</taxon>
        <taxon>Pseudomonadati</taxon>
        <taxon>Pseudomonadota</taxon>
        <taxon>Betaproteobacteria</taxon>
        <taxon>Neisseriales</taxon>
        <taxon>Chitinibacteraceae</taxon>
        <taxon>Parachitinimonas</taxon>
    </lineage>
</organism>
<dbReference type="InterPro" id="IPR025995">
    <property type="entry name" value="Tudor-knot"/>
</dbReference>
<dbReference type="PANTHER" id="PTHR10880">
    <property type="entry name" value="MORTALITY FACTOR 4-LIKE PROTEIN"/>
    <property type="match status" value="1"/>
</dbReference>
<dbReference type="InterPro" id="IPR016197">
    <property type="entry name" value="Chromo-like_dom_sf"/>
</dbReference>
<evidence type="ECO:0000313" key="5">
    <source>
        <dbReference type="Proteomes" id="UP001172778"/>
    </source>
</evidence>
<comment type="caution">
    <text evidence="4">The sequence shown here is derived from an EMBL/GenBank/DDBJ whole genome shotgun (WGS) entry which is preliminary data.</text>
</comment>
<feature type="signal peptide" evidence="2">
    <location>
        <begin position="1"/>
        <end position="23"/>
    </location>
</feature>
<dbReference type="PANTHER" id="PTHR10880:SF15">
    <property type="entry name" value="MSL COMPLEX SUBUNIT 3"/>
    <property type="match status" value="1"/>
</dbReference>
<dbReference type="Pfam" id="PF11717">
    <property type="entry name" value="Tudor-knot"/>
    <property type="match status" value="1"/>
</dbReference>
<proteinExistence type="predicted"/>
<feature type="domain" description="Tudor-knot" evidence="3">
    <location>
        <begin position="139"/>
        <end position="186"/>
    </location>
</feature>
<feature type="region of interest" description="Disordered" evidence="1">
    <location>
        <begin position="81"/>
        <end position="135"/>
    </location>
</feature>
<accession>A0ABT7E3E7</accession>
<dbReference type="Gene3D" id="2.30.30.140">
    <property type="match status" value="2"/>
</dbReference>
<dbReference type="EMBL" id="JARRAF010000056">
    <property type="protein sequence ID" value="MDK2126847.1"/>
    <property type="molecule type" value="Genomic_DNA"/>
</dbReference>
<evidence type="ECO:0000259" key="3">
    <source>
        <dbReference type="Pfam" id="PF11717"/>
    </source>
</evidence>
<evidence type="ECO:0000256" key="1">
    <source>
        <dbReference type="SAM" id="MobiDB-lite"/>
    </source>
</evidence>
<dbReference type="RefSeq" id="WP_284103169.1">
    <property type="nucleotide sequence ID" value="NZ_JARRAF010000056.1"/>
</dbReference>
<evidence type="ECO:0000313" key="4">
    <source>
        <dbReference type="EMBL" id="MDK2126847.1"/>
    </source>
</evidence>
<dbReference type="SUPFAM" id="SSF54160">
    <property type="entry name" value="Chromo domain-like"/>
    <property type="match status" value="2"/>
</dbReference>
<feature type="chain" id="PRO_5045448351" evidence="2">
    <location>
        <begin position="24"/>
        <end position="188"/>
    </location>
</feature>
<keyword evidence="2" id="KW-0732">Signal</keyword>
<reference evidence="4" key="1">
    <citation type="submission" date="2023-03" db="EMBL/GenBank/DDBJ databases">
        <title>Chitinimonas shenzhenensis gen. nov., sp. nov., a novel member of family Burkholderiaceae isolated from activated sludge collected in Shen Zhen, China.</title>
        <authorList>
            <person name="Wang X."/>
        </authorList>
    </citation>
    <scope>NUCLEOTIDE SEQUENCE</scope>
    <source>
        <strain evidence="4">DQS-5</strain>
    </source>
</reference>
<keyword evidence="5" id="KW-1185">Reference proteome</keyword>